<evidence type="ECO:0000256" key="5">
    <source>
        <dbReference type="ARBA" id="ARBA00022927"/>
    </source>
</evidence>
<dbReference type="OMA" id="RMFKIND"/>
<dbReference type="Pfam" id="PF03656">
    <property type="entry name" value="Pam16"/>
    <property type="match status" value="1"/>
</dbReference>
<dbReference type="PANTHER" id="PTHR12388">
    <property type="entry name" value="MITOCHONDRIA ASSOCIATED GRANULOCYTE MACROPHAGE CSF SIGNALING MOLECULE"/>
    <property type="match status" value="1"/>
</dbReference>
<dbReference type="InterPro" id="IPR036869">
    <property type="entry name" value="J_dom_sf"/>
</dbReference>
<comment type="similarity">
    <text evidence="2">Belongs to the TIM16/PAM16 family.</text>
</comment>
<dbReference type="STRING" id="7260.B4NCW8"/>
<dbReference type="InParanoid" id="B4NCW8"/>
<accession>B4NCW8</accession>
<dbReference type="Gene3D" id="1.10.287.110">
    <property type="entry name" value="DnaJ domain"/>
    <property type="match status" value="1"/>
</dbReference>
<evidence type="ECO:0000256" key="2">
    <source>
        <dbReference type="ARBA" id="ARBA00008817"/>
    </source>
</evidence>
<dbReference type="InterPro" id="IPR005341">
    <property type="entry name" value="Tim16"/>
</dbReference>
<name>B4NCW8_DROWI</name>
<evidence type="ECO:0000256" key="4">
    <source>
        <dbReference type="ARBA" id="ARBA00022792"/>
    </source>
</evidence>
<dbReference type="eggNOG" id="KOG3442">
    <property type="taxonomic scope" value="Eukaryota"/>
</dbReference>
<dbReference type="EC" id="3.6.3.51" evidence="9"/>
<dbReference type="GO" id="GO:0016787">
    <property type="term" value="F:hydrolase activity"/>
    <property type="evidence" value="ECO:0007669"/>
    <property type="project" value="UniProtKB-KW"/>
</dbReference>
<keyword evidence="3" id="KW-0813">Transport</keyword>
<evidence type="ECO:0000256" key="1">
    <source>
        <dbReference type="ARBA" id="ARBA00004443"/>
    </source>
</evidence>
<dbReference type="OrthoDB" id="10262892at2759"/>
<dbReference type="PhylomeDB" id="B4NCW8"/>
<keyword evidence="4" id="KW-0999">Mitochondrion inner membrane</keyword>
<proteinExistence type="inferred from homology"/>
<evidence type="ECO:0000256" key="7">
    <source>
        <dbReference type="ARBA" id="ARBA00023128"/>
    </source>
</evidence>
<organism evidence="9 10">
    <name type="scientific">Drosophila willistoni</name>
    <name type="common">Fruit fly</name>
    <dbReference type="NCBI Taxonomy" id="7260"/>
    <lineage>
        <taxon>Eukaryota</taxon>
        <taxon>Metazoa</taxon>
        <taxon>Ecdysozoa</taxon>
        <taxon>Arthropoda</taxon>
        <taxon>Hexapoda</taxon>
        <taxon>Insecta</taxon>
        <taxon>Pterygota</taxon>
        <taxon>Neoptera</taxon>
        <taxon>Endopterygota</taxon>
        <taxon>Diptera</taxon>
        <taxon>Brachycera</taxon>
        <taxon>Muscomorpha</taxon>
        <taxon>Ephydroidea</taxon>
        <taxon>Drosophilidae</taxon>
        <taxon>Drosophila</taxon>
        <taxon>Sophophora</taxon>
    </lineage>
</organism>
<keyword evidence="5" id="KW-0653">Protein transport</keyword>
<comment type="subcellular location">
    <subcellularLocation>
        <location evidence="1">Mitochondrion inner membrane</location>
        <topology evidence="1">Peripheral membrane protein</topology>
        <orientation evidence="1">Matrix side</orientation>
    </subcellularLocation>
</comment>
<evidence type="ECO:0000313" key="9">
    <source>
        <dbReference type="EMBL" id="EDW82677.1"/>
    </source>
</evidence>
<dbReference type="GO" id="GO:0030150">
    <property type="term" value="P:protein import into mitochondrial matrix"/>
    <property type="evidence" value="ECO:0007669"/>
    <property type="project" value="InterPro"/>
</dbReference>
<keyword evidence="9" id="KW-0378">Hydrolase</keyword>
<keyword evidence="8" id="KW-0472">Membrane</keyword>
<keyword evidence="6" id="KW-0811">Translocation</keyword>
<sequence length="135" mass="15503">MAKHLARILIYGTQSVGRAFVKAIRQEIEASAEAARYHRAVNGRSINKDDPPVKGMTLGEAQQILNVSNIEDRDQIEHNYTHLFKVNCKLTGGSFYLQSKVFRAKERLDQEYKKKLNKKIVPNKDDQLEMKQDSQ</sequence>
<dbReference type="Proteomes" id="UP000007798">
    <property type="component" value="Unassembled WGS sequence"/>
</dbReference>
<dbReference type="AlphaFoldDB" id="B4NCW8"/>
<evidence type="ECO:0000256" key="3">
    <source>
        <dbReference type="ARBA" id="ARBA00022448"/>
    </source>
</evidence>
<gene>
    <name evidence="9" type="primary">Dwil\GK18836</name>
    <name evidence="9" type="ORF">Dwil_GK18836</name>
</gene>
<dbReference type="EMBL" id="CH964239">
    <property type="protein sequence ID" value="EDW82677.1"/>
    <property type="molecule type" value="Genomic_DNA"/>
</dbReference>
<dbReference type="HOGENOM" id="CLU_101461_3_0_1"/>
<dbReference type="FunCoup" id="B4NCW8">
    <property type="interactions" value="28"/>
</dbReference>
<dbReference type="FunFam" id="1.10.287.110:FF:000006">
    <property type="entry name" value="Import inner membrane translocase subunit TIM16"/>
    <property type="match status" value="1"/>
</dbReference>
<evidence type="ECO:0000313" key="10">
    <source>
        <dbReference type="Proteomes" id="UP000007798"/>
    </source>
</evidence>
<dbReference type="GO" id="GO:0005744">
    <property type="term" value="C:TIM23 mitochondrial import inner membrane translocase complex"/>
    <property type="evidence" value="ECO:0007669"/>
    <property type="project" value="InterPro"/>
</dbReference>
<evidence type="ECO:0000256" key="8">
    <source>
        <dbReference type="ARBA" id="ARBA00023136"/>
    </source>
</evidence>
<protein>
    <submittedName>
        <fullName evidence="9">Uncharacterized protein</fullName>
        <ecNumber evidence="9">3.6.3.51</ecNumber>
    </submittedName>
</protein>
<keyword evidence="10" id="KW-1185">Reference proteome</keyword>
<reference evidence="9 10" key="1">
    <citation type="journal article" date="2007" name="Nature">
        <title>Evolution of genes and genomes on the Drosophila phylogeny.</title>
        <authorList>
            <consortium name="Drosophila 12 Genomes Consortium"/>
            <person name="Clark A.G."/>
            <person name="Eisen M.B."/>
            <person name="Smith D.R."/>
            <person name="Bergman C.M."/>
            <person name="Oliver B."/>
            <person name="Markow T.A."/>
            <person name="Kaufman T.C."/>
            <person name="Kellis M."/>
            <person name="Gelbart W."/>
            <person name="Iyer V.N."/>
            <person name="Pollard D.A."/>
            <person name="Sackton T.B."/>
            <person name="Larracuente A.M."/>
            <person name="Singh N.D."/>
            <person name="Abad J.P."/>
            <person name="Abt D.N."/>
            <person name="Adryan B."/>
            <person name="Aguade M."/>
            <person name="Akashi H."/>
            <person name="Anderson W.W."/>
            <person name="Aquadro C.F."/>
            <person name="Ardell D.H."/>
            <person name="Arguello R."/>
            <person name="Artieri C.G."/>
            <person name="Barbash D.A."/>
            <person name="Barker D."/>
            <person name="Barsanti P."/>
            <person name="Batterham P."/>
            <person name="Batzoglou S."/>
            <person name="Begun D."/>
            <person name="Bhutkar A."/>
            <person name="Blanco E."/>
            <person name="Bosak S.A."/>
            <person name="Bradley R.K."/>
            <person name="Brand A.D."/>
            <person name="Brent M.R."/>
            <person name="Brooks A.N."/>
            <person name="Brown R.H."/>
            <person name="Butlin R.K."/>
            <person name="Caggese C."/>
            <person name="Calvi B.R."/>
            <person name="Bernardo de Carvalho A."/>
            <person name="Caspi A."/>
            <person name="Castrezana S."/>
            <person name="Celniker S.E."/>
            <person name="Chang J.L."/>
            <person name="Chapple C."/>
            <person name="Chatterji S."/>
            <person name="Chinwalla A."/>
            <person name="Civetta A."/>
            <person name="Clifton S.W."/>
            <person name="Comeron J.M."/>
            <person name="Costello J.C."/>
            <person name="Coyne J.A."/>
            <person name="Daub J."/>
            <person name="David R.G."/>
            <person name="Delcher A.L."/>
            <person name="Delehaunty K."/>
            <person name="Do C.B."/>
            <person name="Ebling H."/>
            <person name="Edwards K."/>
            <person name="Eickbush T."/>
            <person name="Evans J.D."/>
            <person name="Filipski A."/>
            <person name="Findeiss S."/>
            <person name="Freyhult E."/>
            <person name="Fulton L."/>
            <person name="Fulton R."/>
            <person name="Garcia A.C."/>
            <person name="Gardiner A."/>
            <person name="Garfield D.A."/>
            <person name="Garvin B.E."/>
            <person name="Gibson G."/>
            <person name="Gilbert D."/>
            <person name="Gnerre S."/>
            <person name="Godfrey J."/>
            <person name="Good R."/>
            <person name="Gotea V."/>
            <person name="Gravely B."/>
            <person name="Greenberg A.J."/>
            <person name="Griffiths-Jones S."/>
            <person name="Gross S."/>
            <person name="Guigo R."/>
            <person name="Gustafson E.A."/>
            <person name="Haerty W."/>
            <person name="Hahn M.W."/>
            <person name="Halligan D.L."/>
            <person name="Halpern A.L."/>
            <person name="Halter G.M."/>
            <person name="Han M.V."/>
            <person name="Heger A."/>
            <person name="Hillier L."/>
            <person name="Hinrichs A.S."/>
            <person name="Holmes I."/>
            <person name="Hoskins R.A."/>
            <person name="Hubisz M.J."/>
            <person name="Hultmark D."/>
            <person name="Huntley M.A."/>
            <person name="Jaffe D.B."/>
            <person name="Jagadeeshan S."/>
            <person name="Jeck W.R."/>
            <person name="Johnson J."/>
            <person name="Jones C.D."/>
            <person name="Jordan W.C."/>
            <person name="Karpen G.H."/>
            <person name="Kataoka E."/>
            <person name="Keightley P.D."/>
            <person name="Kheradpour P."/>
            <person name="Kirkness E.F."/>
            <person name="Koerich L.B."/>
            <person name="Kristiansen K."/>
            <person name="Kudrna D."/>
            <person name="Kulathinal R.J."/>
            <person name="Kumar S."/>
            <person name="Kwok R."/>
            <person name="Lander E."/>
            <person name="Langley C.H."/>
            <person name="Lapoint R."/>
            <person name="Lazzaro B.P."/>
            <person name="Lee S.J."/>
            <person name="Levesque L."/>
            <person name="Li R."/>
            <person name="Lin C.F."/>
            <person name="Lin M.F."/>
            <person name="Lindblad-Toh K."/>
            <person name="Llopart A."/>
            <person name="Long M."/>
            <person name="Low L."/>
            <person name="Lozovsky E."/>
            <person name="Lu J."/>
            <person name="Luo M."/>
            <person name="Machado C.A."/>
            <person name="Makalowski W."/>
            <person name="Marzo M."/>
            <person name="Matsuda M."/>
            <person name="Matzkin L."/>
            <person name="McAllister B."/>
            <person name="McBride C.S."/>
            <person name="McKernan B."/>
            <person name="McKernan K."/>
            <person name="Mendez-Lago M."/>
            <person name="Minx P."/>
            <person name="Mollenhauer M.U."/>
            <person name="Montooth K."/>
            <person name="Mount S.M."/>
            <person name="Mu X."/>
            <person name="Myers E."/>
            <person name="Negre B."/>
            <person name="Newfeld S."/>
            <person name="Nielsen R."/>
            <person name="Noor M.A."/>
            <person name="O'Grady P."/>
            <person name="Pachter L."/>
            <person name="Papaceit M."/>
            <person name="Parisi M.J."/>
            <person name="Parisi M."/>
            <person name="Parts L."/>
            <person name="Pedersen J.S."/>
            <person name="Pesole G."/>
            <person name="Phillippy A.M."/>
            <person name="Ponting C.P."/>
            <person name="Pop M."/>
            <person name="Porcelli D."/>
            <person name="Powell J.R."/>
            <person name="Prohaska S."/>
            <person name="Pruitt K."/>
            <person name="Puig M."/>
            <person name="Quesneville H."/>
            <person name="Ram K.R."/>
            <person name="Rand D."/>
            <person name="Rasmussen M.D."/>
            <person name="Reed L.K."/>
            <person name="Reenan R."/>
            <person name="Reily A."/>
            <person name="Remington K.A."/>
            <person name="Rieger T.T."/>
            <person name="Ritchie M.G."/>
            <person name="Robin C."/>
            <person name="Rogers Y.H."/>
            <person name="Rohde C."/>
            <person name="Rozas J."/>
            <person name="Rubenfield M.J."/>
            <person name="Ruiz A."/>
            <person name="Russo S."/>
            <person name="Salzberg S.L."/>
            <person name="Sanchez-Gracia A."/>
            <person name="Saranga D.J."/>
            <person name="Sato H."/>
            <person name="Schaeffer S.W."/>
            <person name="Schatz M.C."/>
            <person name="Schlenke T."/>
            <person name="Schwartz R."/>
            <person name="Segarra C."/>
            <person name="Singh R.S."/>
            <person name="Sirot L."/>
            <person name="Sirota M."/>
            <person name="Sisneros N.B."/>
            <person name="Smith C.D."/>
            <person name="Smith T.F."/>
            <person name="Spieth J."/>
            <person name="Stage D.E."/>
            <person name="Stark A."/>
            <person name="Stephan W."/>
            <person name="Strausberg R.L."/>
            <person name="Strempel S."/>
            <person name="Sturgill D."/>
            <person name="Sutton G."/>
            <person name="Sutton G.G."/>
            <person name="Tao W."/>
            <person name="Teichmann S."/>
            <person name="Tobari Y.N."/>
            <person name="Tomimura Y."/>
            <person name="Tsolas J.M."/>
            <person name="Valente V.L."/>
            <person name="Venter E."/>
            <person name="Venter J.C."/>
            <person name="Vicario S."/>
            <person name="Vieira F.G."/>
            <person name="Vilella A.J."/>
            <person name="Villasante A."/>
            <person name="Walenz B."/>
            <person name="Wang J."/>
            <person name="Wasserman M."/>
            <person name="Watts T."/>
            <person name="Wilson D."/>
            <person name="Wilson R.K."/>
            <person name="Wing R.A."/>
            <person name="Wolfner M.F."/>
            <person name="Wong A."/>
            <person name="Wong G.K."/>
            <person name="Wu C.I."/>
            <person name="Wu G."/>
            <person name="Yamamoto D."/>
            <person name="Yang H.P."/>
            <person name="Yang S.P."/>
            <person name="Yorke J.A."/>
            <person name="Yoshida K."/>
            <person name="Zdobnov E."/>
            <person name="Zhang P."/>
            <person name="Zhang Y."/>
            <person name="Zimin A.V."/>
            <person name="Baldwin J."/>
            <person name="Abdouelleil A."/>
            <person name="Abdulkadir J."/>
            <person name="Abebe A."/>
            <person name="Abera B."/>
            <person name="Abreu J."/>
            <person name="Acer S.C."/>
            <person name="Aftuck L."/>
            <person name="Alexander A."/>
            <person name="An P."/>
            <person name="Anderson E."/>
            <person name="Anderson S."/>
            <person name="Arachi H."/>
            <person name="Azer M."/>
            <person name="Bachantsang P."/>
            <person name="Barry A."/>
            <person name="Bayul T."/>
            <person name="Berlin A."/>
            <person name="Bessette D."/>
            <person name="Bloom T."/>
            <person name="Blye J."/>
            <person name="Boguslavskiy L."/>
            <person name="Bonnet C."/>
            <person name="Boukhgalter B."/>
            <person name="Bourzgui I."/>
            <person name="Brown A."/>
            <person name="Cahill P."/>
            <person name="Channer S."/>
            <person name="Cheshatsang Y."/>
            <person name="Chuda L."/>
            <person name="Citroen M."/>
            <person name="Collymore A."/>
            <person name="Cooke P."/>
            <person name="Costello M."/>
            <person name="D'Aco K."/>
            <person name="Daza R."/>
            <person name="De Haan G."/>
            <person name="DeGray S."/>
            <person name="DeMaso C."/>
            <person name="Dhargay N."/>
            <person name="Dooley K."/>
            <person name="Dooley E."/>
            <person name="Doricent M."/>
            <person name="Dorje P."/>
            <person name="Dorjee K."/>
            <person name="Dupes A."/>
            <person name="Elong R."/>
            <person name="Falk J."/>
            <person name="Farina A."/>
            <person name="Faro S."/>
            <person name="Ferguson D."/>
            <person name="Fisher S."/>
            <person name="Foley C.D."/>
            <person name="Franke A."/>
            <person name="Friedrich D."/>
            <person name="Gadbois L."/>
            <person name="Gearin G."/>
            <person name="Gearin C.R."/>
            <person name="Giannoukos G."/>
            <person name="Goode T."/>
            <person name="Graham J."/>
            <person name="Grandbois E."/>
            <person name="Grewal S."/>
            <person name="Gyaltsen K."/>
            <person name="Hafez N."/>
            <person name="Hagos B."/>
            <person name="Hall J."/>
            <person name="Henson C."/>
            <person name="Hollinger A."/>
            <person name="Honan T."/>
            <person name="Huard M.D."/>
            <person name="Hughes L."/>
            <person name="Hurhula B."/>
            <person name="Husby M.E."/>
            <person name="Kamat A."/>
            <person name="Kanga B."/>
            <person name="Kashin S."/>
            <person name="Khazanovich D."/>
            <person name="Kisner P."/>
            <person name="Lance K."/>
            <person name="Lara M."/>
            <person name="Lee W."/>
            <person name="Lennon N."/>
            <person name="Letendre F."/>
            <person name="LeVine R."/>
            <person name="Lipovsky A."/>
            <person name="Liu X."/>
            <person name="Liu J."/>
            <person name="Liu S."/>
            <person name="Lokyitsang T."/>
            <person name="Lokyitsang Y."/>
            <person name="Lubonja R."/>
            <person name="Lui A."/>
            <person name="MacDonald P."/>
            <person name="Magnisalis V."/>
            <person name="Maru K."/>
            <person name="Matthews C."/>
            <person name="McCusker W."/>
            <person name="McDonough S."/>
            <person name="Mehta T."/>
            <person name="Meldrim J."/>
            <person name="Meneus L."/>
            <person name="Mihai O."/>
            <person name="Mihalev A."/>
            <person name="Mihova T."/>
            <person name="Mittelman R."/>
            <person name="Mlenga V."/>
            <person name="Montmayeur A."/>
            <person name="Mulrain L."/>
            <person name="Navidi A."/>
            <person name="Naylor J."/>
            <person name="Negash T."/>
            <person name="Nguyen T."/>
            <person name="Nguyen N."/>
            <person name="Nicol R."/>
            <person name="Norbu C."/>
            <person name="Norbu N."/>
            <person name="Novod N."/>
            <person name="O'Neill B."/>
            <person name="Osman S."/>
            <person name="Markiewicz E."/>
            <person name="Oyono O.L."/>
            <person name="Patti C."/>
            <person name="Phunkhang P."/>
            <person name="Pierre F."/>
            <person name="Priest M."/>
            <person name="Raghuraman S."/>
            <person name="Rege F."/>
            <person name="Reyes R."/>
            <person name="Rise C."/>
            <person name="Rogov P."/>
            <person name="Ross K."/>
            <person name="Ryan E."/>
            <person name="Settipalli S."/>
            <person name="Shea T."/>
            <person name="Sherpa N."/>
            <person name="Shi L."/>
            <person name="Shih D."/>
            <person name="Sparrow T."/>
            <person name="Spaulding J."/>
            <person name="Stalker J."/>
            <person name="Stange-Thomann N."/>
            <person name="Stavropoulos S."/>
            <person name="Stone C."/>
            <person name="Strader C."/>
            <person name="Tesfaye S."/>
            <person name="Thomson T."/>
            <person name="Thoulutsang Y."/>
            <person name="Thoulutsang D."/>
            <person name="Topham K."/>
            <person name="Topping I."/>
            <person name="Tsamla T."/>
            <person name="Vassiliev H."/>
            <person name="Vo A."/>
            <person name="Wangchuk T."/>
            <person name="Wangdi T."/>
            <person name="Weiand M."/>
            <person name="Wilkinson J."/>
            <person name="Wilson A."/>
            <person name="Yadav S."/>
            <person name="Young G."/>
            <person name="Yu Q."/>
            <person name="Zembek L."/>
            <person name="Zhong D."/>
            <person name="Zimmer A."/>
            <person name="Zwirko Z."/>
            <person name="Jaffe D.B."/>
            <person name="Alvarez P."/>
            <person name="Brockman W."/>
            <person name="Butler J."/>
            <person name="Chin C."/>
            <person name="Gnerre S."/>
            <person name="Grabherr M."/>
            <person name="Kleber M."/>
            <person name="Mauceli E."/>
            <person name="MacCallum I."/>
        </authorList>
    </citation>
    <scope>NUCLEOTIDE SEQUENCE [LARGE SCALE GENOMIC DNA]</scope>
    <source>
        <strain evidence="10">Tucson 14030-0811.24</strain>
    </source>
</reference>
<keyword evidence="7" id="KW-0496">Mitochondrion</keyword>
<dbReference type="KEGG" id="dwi:6649060"/>
<dbReference type="PANTHER" id="PTHR12388:SF0">
    <property type="entry name" value="MITOCHONDRIAL IMPORT INNER MEMBRANE TRANSLOCASE SUBUNIT TIM16"/>
    <property type="match status" value="1"/>
</dbReference>
<evidence type="ECO:0000256" key="6">
    <source>
        <dbReference type="ARBA" id="ARBA00023010"/>
    </source>
</evidence>